<feature type="region of interest" description="Disordered" evidence="1">
    <location>
        <begin position="1"/>
        <end position="30"/>
    </location>
</feature>
<organism evidence="2">
    <name type="scientific">marine metagenome</name>
    <dbReference type="NCBI Taxonomy" id="408172"/>
    <lineage>
        <taxon>unclassified sequences</taxon>
        <taxon>metagenomes</taxon>
        <taxon>ecological metagenomes</taxon>
    </lineage>
</organism>
<feature type="non-terminal residue" evidence="2">
    <location>
        <position position="30"/>
    </location>
</feature>
<gene>
    <name evidence="2" type="ORF">METZ01_LOCUS233539</name>
</gene>
<reference evidence="2" key="1">
    <citation type="submission" date="2018-05" db="EMBL/GenBank/DDBJ databases">
        <authorList>
            <person name="Lanie J.A."/>
            <person name="Ng W.-L."/>
            <person name="Kazmierczak K.M."/>
            <person name="Andrzejewski T.M."/>
            <person name="Davidsen T.M."/>
            <person name="Wayne K.J."/>
            <person name="Tettelin H."/>
            <person name="Glass J.I."/>
            <person name="Rusch D."/>
            <person name="Podicherti R."/>
            <person name="Tsui H.-C.T."/>
            <person name="Winkler M.E."/>
        </authorList>
    </citation>
    <scope>NUCLEOTIDE SEQUENCE</scope>
</reference>
<dbReference type="EMBL" id="UINC01058430">
    <property type="protein sequence ID" value="SVB80685.1"/>
    <property type="molecule type" value="Genomic_DNA"/>
</dbReference>
<evidence type="ECO:0000256" key="1">
    <source>
        <dbReference type="SAM" id="MobiDB-lite"/>
    </source>
</evidence>
<accession>A0A382H0M0</accession>
<protein>
    <submittedName>
        <fullName evidence="2">Uncharacterized protein</fullName>
    </submittedName>
</protein>
<sequence length="30" mass="3227">MTLGRQVPDRKSASINGVERTGRSSPQLKG</sequence>
<dbReference type="AlphaFoldDB" id="A0A382H0M0"/>
<proteinExistence type="predicted"/>
<name>A0A382H0M0_9ZZZZ</name>
<evidence type="ECO:0000313" key="2">
    <source>
        <dbReference type="EMBL" id="SVB80685.1"/>
    </source>
</evidence>